<dbReference type="EMBL" id="BK059095">
    <property type="protein sequence ID" value="DAE29565.1"/>
    <property type="molecule type" value="Genomic_DNA"/>
</dbReference>
<sequence length="34" mass="3836">MNFCYISIASLIITYDFTGFVECNNTVIIEISSN</sequence>
<name>A0A8S5RES3_9VIRU</name>
<protein>
    <submittedName>
        <fullName evidence="1">Uncharacterized protein</fullName>
    </submittedName>
</protein>
<accession>A0A8S5RES3</accession>
<organism evidence="1">
    <name type="scientific">virus sp. ctkyY8</name>
    <dbReference type="NCBI Taxonomy" id="2827995"/>
    <lineage>
        <taxon>Viruses</taxon>
    </lineage>
</organism>
<proteinExistence type="predicted"/>
<evidence type="ECO:0000313" key="1">
    <source>
        <dbReference type="EMBL" id="DAE29565.1"/>
    </source>
</evidence>
<reference evidence="1" key="1">
    <citation type="journal article" date="2021" name="Proc. Natl. Acad. Sci. U.S.A.">
        <title>A Catalog of Tens of Thousands of Viruses from Human Metagenomes Reveals Hidden Associations with Chronic Diseases.</title>
        <authorList>
            <person name="Tisza M.J."/>
            <person name="Buck C.B."/>
        </authorList>
    </citation>
    <scope>NUCLEOTIDE SEQUENCE</scope>
    <source>
        <strain evidence="1">CtkyY8</strain>
    </source>
</reference>